<dbReference type="Proteomes" id="UP001176961">
    <property type="component" value="Unassembled WGS sequence"/>
</dbReference>
<dbReference type="AlphaFoldDB" id="A0AA36HFH8"/>
<gene>
    <name evidence="1" type="ORF">CYNAS_LOCUS21848</name>
</gene>
<protein>
    <submittedName>
        <fullName evidence="1">Uncharacterized protein</fullName>
    </submittedName>
</protein>
<evidence type="ECO:0000313" key="2">
    <source>
        <dbReference type="Proteomes" id="UP001176961"/>
    </source>
</evidence>
<proteinExistence type="predicted"/>
<keyword evidence="2" id="KW-1185">Reference proteome</keyword>
<comment type="caution">
    <text evidence="1">The sequence shown here is derived from an EMBL/GenBank/DDBJ whole genome shotgun (WGS) entry which is preliminary data.</text>
</comment>
<sequence length="69" mass="8037">MWKFTSVDEHRYAAVRGSQPNRGMTAAAERRHLRTRGCTLYCASMFDGYDIHRYMLLKIRAKTAVRANE</sequence>
<evidence type="ECO:0000313" key="1">
    <source>
        <dbReference type="EMBL" id="CAJ0609865.1"/>
    </source>
</evidence>
<organism evidence="1 2">
    <name type="scientific">Cylicocyclus nassatus</name>
    <name type="common">Nematode worm</name>
    <dbReference type="NCBI Taxonomy" id="53992"/>
    <lineage>
        <taxon>Eukaryota</taxon>
        <taxon>Metazoa</taxon>
        <taxon>Ecdysozoa</taxon>
        <taxon>Nematoda</taxon>
        <taxon>Chromadorea</taxon>
        <taxon>Rhabditida</taxon>
        <taxon>Rhabditina</taxon>
        <taxon>Rhabditomorpha</taxon>
        <taxon>Strongyloidea</taxon>
        <taxon>Strongylidae</taxon>
        <taxon>Cylicocyclus</taxon>
    </lineage>
</organism>
<accession>A0AA36HFH8</accession>
<reference evidence="1" key="1">
    <citation type="submission" date="2023-07" db="EMBL/GenBank/DDBJ databases">
        <authorList>
            <consortium name="CYATHOMIX"/>
        </authorList>
    </citation>
    <scope>NUCLEOTIDE SEQUENCE</scope>
    <source>
        <strain evidence="1">N/A</strain>
    </source>
</reference>
<name>A0AA36HFH8_CYLNA</name>
<dbReference type="EMBL" id="CATQJL010000326">
    <property type="protein sequence ID" value="CAJ0609865.1"/>
    <property type="molecule type" value="Genomic_DNA"/>
</dbReference>